<dbReference type="RefSeq" id="XP_009158958.1">
    <property type="nucleotide sequence ID" value="XM_009160710.1"/>
</dbReference>
<dbReference type="SUPFAM" id="SSF47616">
    <property type="entry name" value="GST C-terminal domain-like"/>
    <property type="match status" value="1"/>
</dbReference>
<name>H6C4L5_EXODN</name>
<sequence>MAAAEGTFMIHGPAILYARWRIPEVARKYLPEMEKGLAPNVQSDLDWLETEPSDGREYLVGKDVTAADILMGFNIESILARKLGIEGKDWPHTRRWLQRIQQRDAYQKCGREDRLHSLARVVVLNHGLSENCGSVL</sequence>
<dbReference type="Proteomes" id="UP000007304">
    <property type="component" value="Unassembled WGS sequence"/>
</dbReference>
<dbReference type="STRING" id="858893.H6C4L5"/>
<dbReference type="PROSITE" id="PS50405">
    <property type="entry name" value="GST_CTER"/>
    <property type="match status" value="1"/>
</dbReference>
<organism evidence="2 3">
    <name type="scientific">Exophiala dermatitidis (strain ATCC 34100 / CBS 525.76 / NIH/UT8656)</name>
    <name type="common">Black yeast</name>
    <name type="synonym">Wangiella dermatitidis</name>
    <dbReference type="NCBI Taxonomy" id="858893"/>
    <lineage>
        <taxon>Eukaryota</taxon>
        <taxon>Fungi</taxon>
        <taxon>Dikarya</taxon>
        <taxon>Ascomycota</taxon>
        <taxon>Pezizomycotina</taxon>
        <taxon>Eurotiomycetes</taxon>
        <taxon>Chaetothyriomycetidae</taxon>
        <taxon>Chaetothyriales</taxon>
        <taxon>Herpotrichiellaceae</taxon>
        <taxon>Exophiala</taxon>
    </lineage>
</organism>
<dbReference type="Gene3D" id="1.20.1050.10">
    <property type="match status" value="1"/>
</dbReference>
<proteinExistence type="predicted"/>
<dbReference type="OrthoDB" id="2309723at2759"/>
<dbReference type="PANTHER" id="PTHR44051:SF9">
    <property type="entry name" value="GLUTATHIONE S-TRANSFERASE 1"/>
    <property type="match status" value="1"/>
</dbReference>
<evidence type="ECO:0000313" key="3">
    <source>
        <dbReference type="Proteomes" id="UP000007304"/>
    </source>
</evidence>
<reference evidence="2" key="1">
    <citation type="submission" date="2011-07" db="EMBL/GenBank/DDBJ databases">
        <title>The Genome Sequence of Exophiala (Wangiella) dermatitidis NIH/UT8656.</title>
        <authorList>
            <consortium name="The Broad Institute Genome Sequencing Platform"/>
            <person name="Cuomo C."/>
            <person name="Wang Z."/>
            <person name="Hunicke-Smith S."/>
            <person name="Szanislo P.J."/>
            <person name="Earl A."/>
            <person name="Young S.K."/>
            <person name="Zeng Q."/>
            <person name="Gargeya S."/>
            <person name="Fitzgerald M."/>
            <person name="Haas B."/>
            <person name="Abouelleil A."/>
            <person name="Alvarado L."/>
            <person name="Arachchi H.M."/>
            <person name="Berlin A."/>
            <person name="Brown A."/>
            <person name="Chapman S.B."/>
            <person name="Chen Z."/>
            <person name="Dunbar C."/>
            <person name="Freedman E."/>
            <person name="Gearin G."/>
            <person name="Gellesch M."/>
            <person name="Goldberg J."/>
            <person name="Griggs A."/>
            <person name="Gujja S."/>
            <person name="Heiman D."/>
            <person name="Howarth C."/>
            <person name="Larson L."/>
            <person name="Lui A."/>
            <person name="MacDonald P.J.P."/>
            <person name="Montmayeur A."/>
            <person name="Murphy C."/>
            <person name="Neiman D."/>
            <person name="Pearson M."/>
            <person name="Priest M."/>
            <person name="Roberts A."/>
            <person name="Saif S."/>
            <person name="Shea T."/>
            <person name="Shenoy N."/>
            <person name="Sisk P."/>
            <person name="Stolte C."/>
            <person name="Sykes S."/>
            <person name="Wortman J."/>
            <person name="Nusbaum C."/>
            <person name="Birren B."/>
        </authorList>
    </citation>
    <scope>NUCLEOTIDE SEQUENCE</scope>
    <source>
        <strain evidence="2">NIH/UT8656</strain>
    </source>
</reference>
<accession>H6C4L5</accession>
<protein>
    <recommendedName>
        <fullName evidence="1">GST C-terminal domain-containing protein</fullName>
    </recommendedName>
</protein>
<feature type="domain" description="GST C-terminal" evidence="1">
    <location>
        <begin position="1"/>
        <end position="121"/>
    </location>
</feature>
<dbReference type="GeneID" id="20311146"/>
<dbReference type="InterPro" id="IPR036282">
    <property type="entry name" value="Glutathione-S-Trfase_C_sf"/>
</dbReference>
<gene>
    <name evidence="2" type="ORF">HMPREF1120_06507</name>
</gene>
<dbReference type="Pfam" id="PF00043">
    <property type="entry name" value="GST_C"/>
    <property type="match status" value="1"/>
</dbReference>
<dbReference type="HOGENOM" id="CLU_1875444_0_0_1"/>
<evidence type="ECO:0000259" key="1">
    <source>
        <dbReference type="PROSITE" id="PS50405"/>
    </source>
</evidence>
<dbReference type="InterPro" id="IPR010987">
    <property type="entry name" value="Glutathione-S-Trfase_C-like"/>
</dbReference>
<dbReference type="AlphaFoldDB" id="H6C4L5"/>
<dbReference type="InterPro" id="IPR004046">
    <property type="entry name" value="GST_C"/>
</dbReference>
<dbReference type="EMBL" id="JH226134">
    <property type="protein sequence ID" value="EHY58497.1"/>
    <property type="molecule type" value="Genomic_DNA"/>
</dbReference>
<keyword evidence="3" id="KW-1185">Reference proteome</keyword>
<evidence type="ECO:0000313" key="2">
    <source>
        <dbReference type="EMBL" id="EHY58497.1"/>
    </source>
</evidence>
<dbReference type="PANTHER" id="PTHR44051">
    <property type="entry name" value="GLUTATHIONE S-TRANSFERASE-RELATED"/>
    <property type="match status" value="1"/>
</dbReference>
<dbReference type="VEuPathDB" id="FungiDB:HMPREF1120_06507"/>
<dbReference type="InParanoid" id="H6C4L5"/>
<dbReference type="OMA" id="RCIRTAW"/>